<dbReference type="PANTHER" id="PTHR30537">
    <property type="entry name" value="HTH-TYPE TRANSCRIPTIONAL REGULATOR"/>
    <property type="match status" value="1"/>
</dbReference>
<dbReference type="InterPro" id="IPR000847">
    <property type="entry name" value="LysR_HTH_N"/>
</dbReference>
<dbReference type="SUPFAM" id="SSF53850">
    <property type="entry name" value="Periplasmic binding protein-like II"/>
    <property type="match status" value="1"/>
</dbReference>
<comment type="similarity">
    <text evidence="1">Belongs to the LysR transcriptional regulatory family.</text>
</comment>
<dbReference type="SUPFAM" id="SSF46785">
    <property type="entry name" value="Winged helix' DNA-binding domain"/>
    <property type="match status" value="1"/>
</dbReference>
<dbReference type="CDD" id="cd08422">
    <property type="entry name" value="PBP2_CrgA_like"/>
    <property type="match status" value="1"/>
</dbReference>
<keyword evidence="2" id="KW-0805">Transcription regulation</keyword>
<dbReference type="FunFam" id="3.40.190.290:FF:000001">
    <property type="entry name" value="Transcriptional regulator, LysR family"/>
    <property type="match status" value="1"/>
</dbReference>
<dbReference type="Gene3D" id="1.10.10.10">
    <property type="entry name" value="Winged helix-like DNA-binding domain superfamily/Winged helix DNA-binding domain"/>
    <property type="match status" value="1"/>
</dbReference>
<dbReference type="InterPro" id="IPR005119">
    <property type="entry name" value="LysR_subst-bd"/>
</dbReference>
<dbReference type="OrthoDB" id="9815676at2"/>
<dbReference type="GO" id="GO:0043565">
    <property type="term" value="F:sequence-specific DNA binding"/>
    <property type="evidence" value="ECO:0007669"/>
    <property type="project" value="TreeGrafter"/>
</dbReference>
<dbReference type="InterPro" id="IPR058163">
    <property type="entry name" value="LysR-type_TF_proteobact-type"/>
</dbReference>
<evidence type="ECO:0000256" key="3">
    <source>
        <dbReference type="ARBA" id="ARBA00023125"/>
    </source>
</evidence>
<evidence type="ECO:0000313" key="6">
    <source>
        <dbReference type="EMBL" id="SEF84689.1"/>
    </source>
</evidence>
<dbReference type="PANTHER" id="PTHR30537:SF35">
    <property type="entry name" value="TRANSCRIPTIONAL REGULATORY PROTEIN"/>
    <property type="match status" value="1"/>
</dbReference>
<organism evidence="6 7">
    <name type="scientific">Marinobacterium lutimaris</name>
    <dbReference type="NCBI Taxonomy" id="568106"/>
    <lineage>
        <taxon>Bacteria</taxon>
        <taxon>Pseudomonadati</taxon>
        <taxon>Pseudomonadota</taxon>
        <taxon>Gammaproteobacteria</taxon>
        <taxon>Oceanospirillales</taxon>
        <taxon>Oceanospirillaceae</taxon>
        <taxon>Marinobacterium</taxon>
    </lineage>
</organism>
<dbReference type="InterPro" id="IPR036390">
    <property type="entry name" value="WH_DNA-bd_sf"/>
</dbReference>
<sequence>MDRVTAAKVFVDLAYSGSFTRTADRLEMSRPMVSRHLEAMESWLQARLFHRTTRKISLTSAGEQYLPEVEAWLEQAEALPLLGVQEQEPGGHLRLATSMSFGHSQLVPALKGFMEQYPRVTVELELQDSVTDLTAQRIDLALRFAANPDPALIGKPIALCESVLVASPDYLARRGAPETPQALAQQDCLGYRNFGRHVWHLRDKAGEINEAEIRCRLTANEVTALMSAALQGMGIAMLPTYMTQRYLESGELQQVLTDYKPEDLKIYILYASRKHQLPAVRALIDYLEAWFRDNPW</sequence>
<dbReference type="InterPro" id="IPR036388">
    <property type="entry name" value="WH-like_DNA-bd_sf"/>
</dbReference>
<dbReference type="GO" id="GO:0006351">
    <property type="term" value="P:DNA-templated transcription"/>
    <property type="evidence" value="ECO:0007669"/>
    <property type="project" value="TreeGrafter"/>
</dbReference>
<evidence type="ECO:0000259" key="5">
    <source>
        <dbReference type="PROSITE" id="PS50931"/>
    </source>
</evidence>
<dbReference type="Gene3D" id="3.40.190.290">
    <property type="match status" value="1"/>
</dbReference>
<feature type="domain" description="HTH lysR-type" evidence="5">
    <location>
        <begin position="1"/>
        <end position="59"/>
    </location>
</feature>
<name>A0A1H5VBK8_9GAMM</name>
<keyword evidence="3" id="KW-0238">DNA-binding</keyword>
<dbReference type="FunFam" id="1.10.10.10:FF:000001">
    <property type="entry name" value="LysR family transcriptional regulator"/>
    <property type="match status" value="1"/>
</dbReference>
<dbReference type="Pfam" id="PF00126">
    <property type="entry name" value="HTH_1"/>
    <property type="match status" value="1"/>
</dbReference>
<dbReference type="GO" id="GO:0003700">
    <property type="term" value="F:DNA-binding transcription factor activity"/>
    <property type="evidence" value="ECO:0007669"/>
    <property type="project" value="InterPro"/>
</dbReference>
<evidence type="ECO:0000313" key="7">
    <source>
        <dbReference type="Proteomes" id="UP000236745"/>
    </source>
</evidence>
<dbReference type="EMBL" id="FNVQ01000001">
    <property type="protein sequence ID" value="SEF84689.1"/>
    <property type="molecule type" value="Genomic_DNA"/>
</dbReference>
<proteinExistence type="inferred from homology"/>
<protein>
    <submittedName>
        <fullName evidence="6">Transcriptional regulator, LysR family</fullName>
    </submittedName>
</protein>
<accession>A0A1H5VBK8</accession>
<evidence type="ECO:0000256" key="2">
    <source>
        <dbReference type="ARBA" id="ARBA00023015"/>
    </source>
</evidence>
<keyword evidence="7" id="KW-1185">Reference proteome</keyword>
<dbReference type="Pfam" id="PF03466">
    <property type="entry name" value="LysR_substrate"/>
    <property type="match status" value="1"/>
</dbReference>
<reference evidence="6 7" key="1">
    <citation type="submission" date="2016-10" db="EMBL/GenBank/DDBJ databases">
        <authorList>
            <person name="de Groot N.N."/>
        </authorList>
    </citation>
    <scope>NUCLEOTIDE SEQUENCE [LARGE SCALE GENOMIC DNA]</scope>
    <source>
        <strain evidence="6 7">DSM 22012</strain>
    </source>
</reference>
<evidence type="ECO:0000256" key="4">
    <source>
        <dbReference type="ARBA" id="ARBA00023163"/>
    </source>
</evidence>
<evidence type="ECO:0000256" key="1">
    <source>
        <dbReference type="ARBA" id="ARBA00009437"/>
    </source>
</evidence>
<dbReference type="RefSeq" id="WP_104001651.1">
    <property type="nucleotide sequence ID" value="NZ_FNVQ01000001.1"/>
</dbReference>
<dbReference type="Proteomes" id="UP000236745">
    <property type="component" value="Unassembled WGS sequence"/>
</dbReference>
<gene>
    <name evidence="6" type="ORF">SAMN05444390_101684</name>
</gene>
<dbReference type="AlphaFoldDB" id="A0A1H5VBK8"/>
<keyword evidence="4" id="KW-0804">Transcription</keyword>
<dbReference type="PROSITE" id="PS50931">
    <property type="entry name" value="HTH_LYSR"/>
    <property type="match status" value="1"/>
</dbReference>